<feature type="transmembrane region" description="Helical" evidence="7">
    <location>
        <begin position="651"/>
        <end position="675"/>
    </location>
</feature>
<feature type="region of interest" description="Disordered" evidence="6">
    <location>
        <begin position="1"/>
        <end position="23"/>
    </location>
</feature>
<dbReference type="PROSITE" id="PS50191">
    <property type="entry name" value="CRAL_TRIO"/>
    <property type="match status" value="1"/>
</dbReference>
<evidence type="ECO:0000256" key="7">
    <source>
        <dbReference type="SAM" id="Phobius"/>
    </source>
</evidence>
<keyword evidence="4 5" id="KW-0472">Membrane</keyword>
<feature type="transmembrane region" description="Helical" evidence="7">
    <location>
        <begin position="559"/>
        <end position="580"/>
    </location>
</feature>
<dbReference type="InterPro" id="IPR036273">
    <property type="entry name" value="CRAL/TRIO_N_dom_sf"/>
</dbReference>
<feature type="transmembrane region" description="Helical" evidence="7">
    <location>
        <begin position="472"/>
        <end position="498"/>
    </location>
</feature>
<evidence type="ECO:0000256" key="1">
    <source>
        <dbReference type="ARBA" id="ARBA00004141"/>
    </source>
</evidence>
<dbReference type="InterPro" id="IPR001251">
    <property type="entry name" value="CRAL-TRIO_dom"/>
</dbReference>
<name>A0A9W7FKY1_9STRA</name>
<feature type="transmembrane region" description="Helical" evidence="7">
    <location>
        <begin position="687"/>
        <end position="708"/>
    </location>
</feature>
<evidence type="ECO:0000256" key="2">
    <source>
        <dbReference type="ARBA" id="ARBA00022692"/>
    </source>
</evidence>
<dbReference type="AlphaFoldDB" id="A0A9W7FKY1"/>
<dbReference type="InterPro" id="IPR051026">
    <property type="entry name" value="PI/PC_transfer"/>
</dbReference>
<dbReference type="SMART" id="SM00516">
    <property type="entry name" value="SEC14"/>
    <property type="match status" value="1"/>
</dbReference>
<feature type="region of interest" description="Disordered" evidence="6">
    <location>
        <begin position="351"/>
        <end position="372"/>
    </location>
</feature>
<evidence type="ECO:0000256" key="4">
    <source>
        <dbReference type="ARBA" id="ARBA00023136"/>
    </source>
</evidence>
<evidence type="ECO:0008006" key="12">
    <source>
        <dbReference type="Google" id="ProtNLM"/>
    </source>
</evidence>
<feature type="compositionally biased region" description="Gly residues" evidence="6">
    <location>
        <begin position="1020"/>
        <end position="1033"/>
    </location>
</feature>
<sequence length="1050" mass="117622">MAHEMMTLSSTTPSGNDDPLPYHQNNSLKLDAGYLGHLNPSQKSTLSSFKSLFQSTPTSPSAFSKAYPSVSGCKRDSIFLRFLRARKFSIPDAEKMLRANIEYRLTNEVNALAGLESISEVFDNYDINYEDVAKYYPHSTIGFDTQGRPVTYKLWGNFEVWNLKKMTSLDNLVRFHVWEQERLFEDMVRWSEERGYHCETITAVIDIKGMRLRQITKDFLYLLKHMAAVDQNHYPERMGTTYIINCPSMFSMVWKGIVPWLDKNTAAKIKILASEKEWKPVLHESVGINQLPPIYHGLNTDVHPVMAKFFGVDPSKIQSDLRAPGTPRSGSFQATERSVYDIFDNSPVNLPDPIPQTDNSSTNGSDFHSARNADSIDLENPNPLKEAAAEESIPTPGGSWCWGKIPCLRPCYTREGKSRLQAYLLTWPLRRLCICTDICNILMVIFATLIIVFVSIFISSDVWKEYSGAVNVLIWIAVVTVTLAAVLLIVGFDGVLAVHHQNTHLLKFHYVTLFSLSSCLGLISIVSVIYGSNIDDLLKSYVSDGDSETSDIIDTFQNMHFIIAAITGAASLFSYIPGMLGSTVRRRFQAIFDNAAKEGITEVFYKSNIQKIRQLRVVLRCSNSMSFFFAFACIGFGLYGTRQAMEYELNFSVYAPFLLFLLGIVLTFLSAMAFWASSSSKPEVFTAYGYMVVPFLIGIIAFGIGSFFQASTMTTGRIPDNVVEAEGGEEAETKETIAAKVKATLIVSGVLECMTAFFFIQNLLVTKKLFTSLVKSKRAVKWRRQQIANEVGVSMERDQEELENLNRTELMMASFSIICGFLYIFFDGSYMIFSDYVSQRDGWVTALWREMSNIDDRYIINDPYVLSSVYFGALVLGPANILYSWSLLTRKRFTHVLGIMLSTSVIVTQIFYFSTVLVKGSLTFKSGDIGIAIWFFLYAGFFRVVWPLFVVIYEAKRAVGLFFEHVDISQRLKQEEETIGLDAAQVLFGGSSDDLAKMVDRQAGGGSPSLLEDSSVRSGSSGGSGGNGGGGVERGLRQRMMPYKQKTTVV</sequence>
<dbReference type="Pfam" id="PF03765">
    <property type="entry name" value="CRAL_TRIO_N"/>
    <property type="match status" value="1"/>
</dbReference>
<dbReference type="InterPro" id="IPR011074">
    <property type="entry name" value="CRAL/TRIO_N_dom"/>
</dbReference>
<dbReference type="InterPro" id="IPR033118">
    <property type="entry name" value="EXPERA"/>
</dbReference>
<dbReference type="GO" id="GO:0016020">
    <property type="term" value="C:membrane"/>
    <property type="evidence" value="ECO:0007669"/>
    <property type="project" value="UniProtKB-SubCell"/>
</dbReference>
<comment type="subcellular location">
    <subcellularLocation>
        <location evidence="1">Membrane</location>
        <topology evidence="1">Multi-pass membrane protein</topology>
    </subcellularLocation>
</comment>
<feature type="transmembrane region" description="Helical" evidence="7">
    <location>
        <begin position="929"/>
        <end position="953"/>
    </location>
</feature>
<dbReference type="Proteomes" id="UP001165122">
    <property type="component" value="Unassembled WGS sequence"/>
</dbReference>
<gene>
    <name evidence="10" type="ORF">TrLO_g4219</name>
</gene>
<dbReference type="PROSITE" id="PS51751">
    <property type="entry name" value="EXPERA"/>
    <property type="match status" value="1"/>
</dbReference>
<evidence type="ECO:0000259" key="9">
    <source>
        <dbReference type="PROSITE" id="PS51751"/>
    </source>
</evidence>
<evidence type="ECO:0000313" key="10">
    <source>
        <dbReference type="EMBL" id="GMI13934.1"/>
    </source>
</evidence>
<keyword evidence="11" id="KW-1185">Reference proteome</keyword>
<feature type="domain" description="EXPERA" evidence="9">
    <location>
        <begin position="808"/>
        <end position="951"/>
    </location>
</feature>
<comment type="caution">
    <text evidence="10">The sequence shown here is derived from an EMBL/GenBank/DDBJ whole genome shotgun (WGS) entry which is preliminary data.</text>
</comment>
<dbReference type="InterPro" id="IPR036865">
    <property type="entry name" value="CRAL-TRIO_dom_sf"/>
</dbReference>
<accession>A0A9W7FKY1</accession>
<feature type="transmembrane region" description="Helical" evidence="7">
    <location>
        <begin position="743"/>
        <end position="765"/>
    </location>
</feature>
<feature type="transmembrane region" description="Helical" evidence="7">
    <location>
        <begin position="864"/>
        <end position="883"/>
    </location>
</feature>
<dbReference type="OrthoDB" id="203812at2759"/>
<dbReference type="SUPFAM" id="SSF52087">
    <property type="entry name" value="CRAL/TRIO domain"/>
    <property type="match status" value="1"/>
</dbReference>
<feature type="transmembrane region" description="Helical" evidence="7">
    <location>
        <begin position="438"/>
        <end position="460"/>
    </location>
</feature>
<keyword evidence="2 5" id="KW-0812">Transmembrane</keyword>
<dbReference type="Pfam" id="PF00650">
    <property type="entry name" value="CRAL_TRIO"/>
    <property type="match status" value="1"/>
</dbReference>
<reference evidence="11" key="1">
    <citation type="journal article" date="2023" name="Commun. Biol.">
        <title>Genome analysis of Parmales, the sister group of diatoms, reveals the evolutionary specialization of diatoms from phago-mixotrophs to photoautotrophs.</title>
        <authorList>
            <person name="Ban H."/>
            <person name="Sato S."/>
            <person name="Yoshikawa S."/>
            <person name="Yamada K."/>
            <person name="Nakamura Y."/>
            <person name="Ichinomiya M."/>
            <person name="Sato N."/>
            <person name="Blanc-Mathieu R."/>
            <person name="Endo H."/>
            <person name="Kuwata A."/>
            <person name="Ogata H."/>
        </authorList>
    </citation>
    <scope>NUCLEOTIDE SEQUENCE [LARGE SCALE GENOMIC DNA]</scope>
    <source>
        <strain evidence="11">NIES 3700</strain>
    </source>
</reference>
<dbReference type="SUPFAM" id="SSF46938">
    <property type="entry name" value="CRAL/TRIO N-terminal domain"/>
    <property type="match status" value="1"/>
</dbReference>
<keyword evidence="3 5" id="KW-1133">Transmembrane helix</keyword>
<feature type="transmembrane region" description="Helical" evidence="7">
    <location>
        <begin position="617"/>
        <end position="639"/>
    </location>
</feature>
<feature type="transmembrane region" description="Helical" evidence="7">
    <location>
        <begin position="895"/>
        <end position="917"/>
    </location>
</feature>
<dbReference type="PANTHER" id="PTHR45657">
    <property type="entry name" value="CRAL-TRIO DOMAIN-CONTAINING PROTEIN YKL091C-RELATED"/>
    <property type="match status" value="1"/>
</dbReference>
<dbReference type="EMBL" id="BRXW01000204">
    <property type="protein sequence ID" value="GMI13934.1"/>
    <property type="molecule type" value="Genomic_DNA"/>
</dbReference>
<dbReference type="CDD" id="cd00170">
    <property type="entry name" value="SEC14"/>
    <property type="match status" value="1"/>
</dbReference>
<feature type="domain" description="CRAL-TRIO" evidence="8">
    <location>
        <begin position="128"/>
        <end position="303"/>
    </location>
</feature>
<feature type="region of interest" description="Disordered" evidence="6">
    <location>
        <begin position="1005"/>
        <end position="1038"/>
    </location>
</feature>
<dbReference type="SMART" id="SM01100">
    <property type="entry name" value="CRAL_TRIO_N"/>
    <property type="match status" value="1"/>
</dbReference>
<evidence type="ECO:0000256" key="6">
    <source>
        <dbReference type="SAM" id="MobiDB-lite"/>
    </source>
</evidence>
<proteinExistence type="predicted"/>
<feature type="transmembrane region" description="Helical" evidence="7">
    <location>
        <begin position="510"/>
        <end position="530"/>
    </location>
</feature>
<dbReference type="Gene3D" id="3.40.525.10">
    <property type="entry name" value="CRAL-TRIO lipid binding domain"/>
    <property type="match status" value="1"/>
</dbReference>
<evidence type="ECO:0000256" key="3">
    <source>
        <dbReference type="ARBA" id="ARBA00022989"/>
    </source>
</evidence>
<dbReference type="PANTHER" id="PTHR45657:SF1">
    <property type="entry name" value="CRAL-TRIO DOMAIN-CONTAINING PROTEIN YKL091C-RELATED"/>
    <property type="match status" value="1"/>
</dbReference>
<feature type="compositionally biased region" description="Polar residues" evidence="6">
    <location>
        <begin position="356"/>
        <end position="366"/>
    </location>
</feature>
<organism evidence="10 11">
    <name type="scientific">Triparma laevis f. longispina</name>
    <dbReference type="NCBI Taxonomy" id="1714387"/>
    <lineage>
        <taxon>Eukaryota</taxon>
        <taxon>Sar</taxon>
        <taxon>Stramenopiles</taxon>
        <taxon>Ochrophyta</taxon>
        <taxon>Bolidophyceae</taxon>
        <taxon>Parmales</taxon>
        <taxon>Triparmaceae</taxon>
        <taxon>Triparma</taxon>
    </lineage>
</organism>
<feature type="transmembrane region" description="Helical" evidence="7">
    <location>
        <begin position="810"/>
        <end position="833"/>
    </location>
</feature>
<protein>
    <recommendedName>
        <fullName evidence="12">CRAL-TRIO domain-containing protein</fullName>
    </recommendedName>
</protein>
<evidence type="ECO:0000256" key="5">
    <source>
        <dbReference type="PROSITE-ProRule" id="PRU01087"/>
    </source>
</evidence>
<evidence type="ECO:0000259" key="8">
    <source>
        <dbReference type="PROSITE" id="PS50191"/>
    </source>
</evidence>
<evidence type="ECO:0000313" key="11">
    <source>
        <dbReference type="Proteomes" id="UP001165122"/>
    </source>
</evidence>